<dbReference type="InterPro" id="IPR058245">
    <property type="entry name" value="NreC/VraR/RcsB-like_REC"/>
</dbReference>
<organism evidence="6 7">
    <name type="scientific">Stackebrandtia endophytica</name>
    <dbReference type="NCBI Taxonomy" id="1496996"/>
    <lineage>
        <taxon>Bacteria</taxon>
        <taxon>Bacillati</taxon>
        <taxon>Actinomycetota</taxon>
        <taxon>Actinomycetes</taxon>
        <taxon>Glycomycetales</taxon>
        <taxon>Glycomycetaceae</taxon>
        <taxon>Stackebrandtia</taxon>
    </lineage>
</organism>
<keyword evidence="7" id="KW-1185">Reference proteome</keyword>
<evidence type="ECO:0000259" key="4">
    <source>
        <dbReference type="PROSITE" id="PS50043"/>
    </source>
</evidence>
<dbReference type="Pfam" id="PF00072">
    <property type="entry name" value="Response_reg"/>
    <property type="match status" value="1"/>
</dbReference>
<dbReference type="InterPro" id="IPR000792">
    <property type="entry name" value="Tscrpt_reg_LuxR_C"/>
</dbReference>
<dbReference type="PRINTS" id="PR00038">
    <property type="entry name" value="HTHLUXR"/>
</dbReference>
<dbReference type="EMBL" id="VFOW01000001">
    <property type="protein sequence ID" value="TQL78463.1"/>
    <property type="molecule type" value="Genomic_DNA"/>
</dbReference>
<dbReference type="SUPFAM" id="SSF52172">
    <property type="entry name" value="CheY-like"/>
    <property type="match status" value="1"/>
</dbReference>
<dbReference type="InterPro" id="IPR036388">
    <property type="entry name" value="WH-like_DNA-bd_sf"/>
</dbReference>
<evidence type="ECO:0000256" key="3">
    <source>
        <dbReference type="PROSITE-ProRule" id="PRU00169"/>
    </source>
</evidence>
<dbReference type="PROSITE" id="PS50110">
    <property type="entry name" value="RESPONSE_REGULATORY"/>
    <property type="match status" value="1"/>
</dbReference>
<accession>A0A543B0V5</accession>
<dbReference type="InterPro" id="IPR016032">
    <property type="entry name" value="Sig_transdc_resp-reg_C-effctor"/>
</dbReference>
<dbReference type="PANTHER" id="PTHR43214:SF42">
    <property type="entry name" value="TRANSCRIPTIONAL REGULATORY PROTEIN DESR"/>
    <property type="match status" value="1"/>
</dbReference>
<dbReference type="InParanoid" id="A0A543B0V5"/>
<name>A0A543B0V5_9ACTN</name>
<comment type="caution">
    <text evidence="6">The sequence shown here is derived from an EMBL/GenBank/DDBJ whole genome shotgun (WGS) entry which is preliminary data.</text>
</comment>
<dbReference type="Pfam" id="PF00196">
    <property type="entry name" value="GerE"/>
    <property type="match status" value="1"/>
</dbReference>
<dbReference type="Proteomes" id="UP000317043">
    <property type="component" value="Unassembled WGS sequence"/>
</dbReference>
<dbReference type="GO" id="GO:0000160">
    <property type="term" value="P:phosphorelay signal transduction system"/>
    <property type="evidence" value="ECO:0007669"/>
    <property type="project" value="InterPro"/>
</dbReference>
<dbReference type="Gene3D" id="1.10.10.10">
    <property type="entry name" value="Winged helix-like DNA-binding domain superfamily/Winged helix DNA-binding domain"/>
    <property type="match status" value="1"/>
</dbReference>
<dbReference type="InterPro" id="IPR001789">
    <property type="entry name" value="Sig_transdc_resp-reg_receiver"/>
</dbReference>
<dbReference type="SMART" id="SM00448">
    <property type="entry name" value="REC"/>
    <property type="match status" value="1"/>
</dbReference>
<dbReference type="AlphaFoldDB" id="A0A543B0V5"/>
<feature type="modified residue" description="4-aspartylphosphate" evidence="3">
    <location>
        <position position="53"/>
    </location>
</feature>
<dbReference type="GO" id="GO:0006355">
    <property type="term" value="P:regulation of DNA-templated transcription"/>
    <property type="evidence" value="ECO:0007669"/>
    <property type="project" value="InterPro"/>
</dbReference>
<sequence length="207" mass="22833">MTEILVVDDHEIVREGLSASLSGPGTRVAAALGRGDEAIAFVTEQRVDVVVVDLRLPDMPGHELIRRLKQCRPHVRVIVLSTYLSEESVRQAREAGADEYVAKSAGMAELRAGLERVVTGTRLVESPADLVRRQGRPDTLRLTPQQEKVLVLAASGATDREIATTLFLSESTVRFHLQRLKVLLGARSKTQVIAEAFRRDLIRPEPL</sequence>
<gene>
    <name evidence="6" type="ORF">FB566_4051</name>
</gene>
<keyword evidence="1 3" id="KW-0597">Phosphoprotein</keyword>
<dbReference type="CDD" id="cd17535">
    <property type="entry name" value="REC_NarL-like"/>
    <property type="match status" value="1"/>
</dbReference>
<dbReference type="PROSITE" id="PS50043">
    <property type="entry name" value="HTH_LUXR_2"/>
    <property type="match status" value="1"/>
</dbReference>
<feature type="domain" description="Response regulatory" evidence="5">
    <location>
        <begin position="3"/>
        <end position="118"/>
    </location>
</feature>
<dbReference type="PANTHER" id="PTHR43214">
    <property type="entry name" value="TWO-COMPONENT RESPONSE REGULATOR"/>
    <property type="match status" value="1"/>
</dbReference>
<evidence type="ECO:0000259" key="5">
    <source>
        <dbReference type="PROSITE" id="PS50110"/>
    </source>
</evidence>
<keyword evidence="2" id="KW-0238">DNA-binding</keyword>
<dbReference type="GO" id="GO:0003677">
    <property type="term" value="F:DNA binding"/>
    <property type="evidence" value="ECO:0007669"/>
    <property type="project" value="UniProtKB-KW"/>
</dbReference>
<dbReference type="Gene3D" id="3.40.50.2300">
    <property type="match status" value="1"/>
</dbReference>
<dbReference type="OrthoDB" id="9808843at2"/>
<evidence type="ECO:0000313" key="7">
    <source>
        <dbReference type="Proteomes" id="UP000317043"/>
    </source>
</evidence>
<dbReference type="InterPro" id="IPR011006">
    <property type="entry name" value="CheY-like_superfamily"/>
</dbReference>
<dbReference type="SUPFAM" id="SSF46894">
    <property type="entry name" value="C-terminal effector domain of the bipartite response regulators"/>
    <property type="match status" value="1"/>
</dbReference>
<evidence type="ECO:0000256" key="1">
    <source>
        <dbReference type="ARBA" id="ARBA00022553"/>
    </source>
</evidence>
<dbReference type="InterPro" id="IPR039420">
    <property type="entry name" value="WalR-like"/>
</dbReference>
<reference evidence="6 7" key="1">
    <citation type="submission" date="2019-06" db="EMBL/GenBank/DDBJ databases">
        <title>Sequencing the genomes of 1000 actinobacteria strains.</title>
        <authorList>
            <person name="Klenk H.-P."/>
        </authorList>
    </citation>
    <scope>NUCLEOTIDE SEQUENCE [LARGE SCALE GENOMIC DNA]</scope>
    <source>
        <strain evidence="6 7">DSM 45928</strain>
    </source>
</reference>
<evidence type="ECO:0000256" key="2">
    <source>
        <dbReference type="ARBA" id="ARBA00023125"/>
    </source>
</evidence>
<feature type="domain" description="HTH luxR-type" evidence="4">
    <location>
        <begin position="135"/>
        <end position="200"/>
    </location>
</feature>
<dbReference type="RefSeq" id="WP_142042934.1">
    <property type="nucleotide sequence ID" value="NZ_JBHTGS010000003.1"/>
</dbReference>
<dbReference type="SMART" id="SM00421">
    <property type="entry name" value="HTH_LUXR"/>
    <property type="match status" value="1"/>
</dbReference>
<protein>
    <submittedName>
        <fullName evidence="6">LuxR family two component transcriptional regulator</fullName>
    </submittedName>
</protein>
<proteinExistence type="predicted"/>
<dbReference type="CDD" id="cd06170">
    <property type="entry name" value="LuxR_C_like"/>
    <property type="match status" value="1"/>
</dbReference>
<evidence type="ECO:0000313" key="6">
    <source>
        <dbReference type="EMBL" id="TQL78463.1"/>
    </source>
</evidence>